<dbReference type="InterPro" id="IPR015915">
    <property type="entry name" value="Kelch-typ_b-propeller"/>
</dbReference>
<proteinExistence type="predicted"/>
<gene>
    <name evidence="2" type="ORF">Vretimale_10919</name>
</gene>
<feature type="compositionally biased region" description="Acidic residues" evidence="1">
    <location>
        <begin position="1248"/>
        <end position="1259"/>
    </location>
</feature>
<dbReference type="EMBL" id="BNCQ01000022">
    <property type="protein sequence ID" value="GIM06657.1"/>
    <property type="molecule type" value="Genomic_DNA"/>
</dbReference>
<feature type="compositionally biased region" description="Gly residues" evidence="1">
    <location>
        <begin position="181"/>
        <end position="199"/>
    </location>
</feature>
<sequence>MASSTYQTYHAGVVYLALRQDLEWELLTPHARAAFLKCNQEEQPPKESAVPFVRKSPYAPSDASRFYSWLYRAACDASPTKAAADNSLTCDRAFSGGRLVPYRYRTFVIIGGNQISNDDPALPLLPPQMPLQQKLQRHTSRGKRGWEEMDFRPEDFNYGGDDIGDDHDKVTCNSLPRRGRVGGGGPSGGSCGPGGSGRGGASLVSVAPATWAGELLDQSRIHEAMKLRPLVSPVRLLLGSGAAFWEGVPAPSRQLRTMVPPSSASLSPAANCTLPPLEGCAVAVFGSCILVHGGMSPTGEATDEMRAFRLQRDLRRPGEYEMVGRVRVQQEHGGGCGAPLLAVDAPRPRSAWWLPDVITGVDMATASEAAANTSATASCGGGTSRPCPPPSARHSHHMAVDSATSRLWMFGGCCGTMTSSASGGSGTSDWRRQDATFQLSLPAPLVPNFKEGRERRVDLLPCCFWAQLPTTTAAPPTSGTSAAAAAVGKDGGKAGSSSLTVTDCGCGEDDLFPGGDVVVSKVEWHCLPLRSLRNGDGGGGASSDGKRARGVTSGPPFPDATRVATIAVHDGGLFVLSSGLGPAGSGGSSGGADVKLRSSMALSQVLRWWLHRIDLETGVCELLSEPVAPLAAAGGGVSVTTSATAAASQQPPLYHDDAVAMADDTLPYIYVYGSKQFCSGPASLAGGTFVPSLHRVRLGSGGSGVVTSAAGCWEAVELSGTARLHVARKALCTASGGTVVLVGGVRDVRKGVEAQVQVVVPVFLKGGGSLPSGTDDRALRASRRPLSPGRHVFVTAALAQCRRVIAERLKQAAPGMVRFANPNAPVGRDGCRTGEYCHTGGCGAGDGGVAGVPRASSSSSSSSRPCVALAAALSLYSRGGLFDEVFFQELDDLGDGGGGGGMTMPGHDPLAVAAAVAWVMGRTYVRTDWEPRFLLQVFRVAHCWELAALQREIVALVACLAPLLPLQQIPAALGLWGEMRRLGAVGMMASSSSSAAAMSGSGVRVEAELRSRMEKAASTCRVTVDNMEEVMEAVMIAEAEEAEESTGGAAAGGIMNYSVSPLAPLREACLQIAEELLAPGNGNSRNGGAATVCTGGRGGSSSDGSTASIGAQQVEGARIATRFACRFEIWPLLFQAMRWWRRRLVTSLKDEATLDHLLGLLSELKDIEKEVDVATSREGCIASAVAGAQGVFASRSPLKRPRLPQAPAAPGSKNHPLGTAGAPNRKCAARAAGAVGATVEAKAGDCRDETEEEQGEDEDAAPLISQLRGYLWGELLRCLRPQTALAVLEALDRSSQSDATTACEIRLYVQQKAYDMLAVLPPAQRVQLPTKSRTQGKPEHEALQEASVRATSNVAHEMRDMRNMLNAFLNKRP</sequence>
<reference evidence="2" key="1">
    <citation type="journal article" date="2021" name="Proc. Natl. Acad. Sci. U.S.A.">
        <title>Three genomes in the algal genus Volvox reveal the fate of a haploid sex-determining region after a transition to homothallism.</title>
        <authorList>
            <person name="Yamamoto K."/>
            <person name="Hamaji T."/>
            <person name="Kawai-Toyooka H."/>
            <person name="Matsuzaki R."/>
            <person name="Takahashi F."/>
            <person name="Nishimura Y."/>
            <person name="Kawachi M."/>
            <person name="Noguchi H."/>
            <person name="Minakuchi Y."/>
            <person name="Umen J.G."/>
            <person name="Toyoda A."/>
            <person name="Nozaki H."/>
        </authorList>
    </citation>
    <scope>NUCLEOTIDE SEQUENCE</scope>
    <source>
        <strain evidence="2">NIES-3785</strain>
    </source>
</reference>
<feature type="region of interest" description="Disordered" evidence="1">
    <location>
        <begin position="1240"/>
        <end position="1259"/>
    </location>
</feature>
<dbReference type="Proteomes" id="UP000722791">
    <property type="component" value="Unassembled WGS sequence"/>
</dbReference>
<evidence type="ECO:0000313" key="3">
    <source>
        <dbReference type="Proteomes" id="UP000722791"/>
    </source>
</evidence>
<evidence type="ECO:0000313" key="2">
    <source>
        <dbReference type="EMBL" id="GIM06657.1"/>
    </source>
</evidence>
<organism evidence="2 3">
    <name type="scientific">Volvox reticuliferus</name>
    <dbReference type="NCBI Taxonomy" id="1737510"/>
    <lineage>
        <taxon>Eukaryota</taxon>
        <taxon>Viridiplantae</taxon>
        <taxon>Chlorophyta</taxon>
        <taxon>core chlorophytes</taxon>
        <taxon>Chlorophyceae</taxon>
        <taxon>CS clade</taxon>
        <taxon>Chlamydomonadales</taxon>
        <taxon>Volvocaceae</taxon>
        <taxon>Volvox</taxon>
    </lineage>
</organism>
<evidence type="ECO:0000256" key="1">
    <source>
        <dbReference type="SAM" id="MobiDB-lite"/>
    </source>
</evidence>
<accession>A0A8J4GGJ4</accession>
<feature type="region of interest" description="Disordered" evidence="1">
    <location>
        <begin position="535"/>
        <end position="556"/>
    </location>
</feature>
<name>A0A8J4GGJ4_9CHLO</name>
<dbReference type="SUPFAM" id="SSF117281">
    <property type="entry name" value="Kelch motif"/>
    <property type="match status" value="1"/>
</dbReference>
<protein>
    <submittedName>
        <fullName evidence="2">Uncharacterized protein</fullName>
    </submittedName>
</protein>
<feature type="region of interest" description="Disordered" evidence="1">
    <location>
        <begin position="176"/>
        <end position="199"/>
    </location>
</feature>
<feature type="region of interest" description="Disordered" evidence="1">
    <location>
        <begin position="1196"/>
        <end position="1223"/>
    </location>
</feature>
<feature type="region of interest" description="Disordered" evidence="1">
    <location>
        <begin position="374"/>
        <end position="398"/>
    </location>
</feature>
<comment type="caution">
    <text evidence="2">The sequence shown here is derived from an EMBL/GenBank/DDBJ whole genome shotgun (WGS) entry which is preliminary data.</text>
</comment>